<feature type="transmembrane region" description="Helical" evidence="4">
    <location>
        <begin position="93"/>
        <end position="111"/>
    </location>
</feature>
<comment type="caution">
    <text evidence="5">The sequence shown here is derived from an EMBL/GenBank/DDBJ whole genome shotgun (WGS) entry which is preliminary data.</text>
</comment>
<evidence type="ECO:0000256" key="3">
    <source>
        <dbReference type="ARBA" id="ARBA00023136"/>
    </source>
</evidence>
<protein>
    <submittedName>
        <fullName evidence="5">Uncharacterized protein</fullName>
    </submittedName>
</protein>
<feature type="transmembrane region" description="Helical" evidence="4">
    <location>
        <begin position="117"/>
        <end position="140"/>
    </location>
</feature>
<dbReference type="Proteomes" id="UP000663852">
    <property type="component" value="Unassembled WGS sequence"/>
</dbReference>
<sequence>MSTTSNERSSRSLRIYTNHPWKLIKTGYLVVTWIALGFHFELVGPTMSILAENIQVDYSGMGSVLAFRAVGYLIANIFGVILQNIVKKYSEGLLICAFLLSAVVVFTTSFARSLWLIYILFFAQGISQSCTDLGGMNILLTMWSDKAAAPLNIIQLGYGIGAIFVNLLVRSFLVEKSSSTTTNSLVIPYSITAGLCILVAVGHAGFYIQKLRNPREQVEAGQFDYNTLNNNNNNETVREFGSPYSPRTFGHGDFQYGLTLSILFICYIFFVSGDDQTFSRFFFTYLQSGQFHLSTSAASWDVILYWLSYSVGRLFGAILSILFSVTMCLNIIWFGGLCLAIAWLILVWNVGLTSTSLLILGSATGFVFAPLFPLSISLINQRLNVVPVLLASVLCGAALGAIVFQKLAGIIMDKNPKHFPTLLIVCILISITLYIISCFIRRRNRPAIPNGVILTLDTFYEGDAQ</sequence>
<feature type="transmembrane region" description="Helical" evidence="4">
    <location>
        <begin position="331"/>
        <end position="351"/>
    </location>
</feature>
<dbReference type="PANTHER" id="PTHR23121:SF9">
    <property type="entry name" value="SODIUM-DEPENDENT GLUCOSE TRANSPORTER 1"/>
    <property type="match status" value="1"/>
</dbReference>
<dbReference type="Pfam" id="PF07690">
    <property type="entry name" value="MFS_1"/>
    <property type="match status" value="1"/>
</dbReference>
<gene>
    <name evidence="5" type="ORF">EDS130_LOCUS36610</name>
</gene>
<organism evidence="5 6">
    <name type="scientific">Adineta ricciae</name>
    <name type="common">Rotifer</name>
    <dbReference type="NCBI Taxonomy" id="249248"/>
    <lineage>
        <taxon>Eukaryota</taxon>
        <taxon>Metazoa</taxon>
        <taxon>Spiralia</taxon>
        <taxon>Gnathifera</taxon>
        <taxon>Rotifera</taxon>
        <taxon>Eurotatoria</taxon>
        <taxon>Bdelloidea</taxon>
        <taxon>Adinetida</taxon>
        <taxon>Adinetidae</taxon>
        <taxon>Adineta</taxon>
    </lineage>
</organism>
<evidence type="ECO:0000313" key="6">
    <source>
        <dbReference type="Proteomes" id="UP000663852"/>
    </source>
</evidence>
<dbReference type="Gene3D" id="1.20.1250.20">
    <property type="entry name" value="MFS general substrate transporter like domains"/>
    <property type="match status" value="2"/>
</dbReference>
<dbReference type="SUPFAM" id="SSF103473">
    <property type="entry name" value="MFS general substrate transporter"/>
    <property type="match status" value="1"/>
</dbReference>
<dbReference type="PANTHER" id="PTHR23121">
    <property type="entry name" value="SODIUM-DEPENDENT GLUCOSE TRANSPORTER 1"/>
    <property type="match status" value="1"/>
</dbReference>
<name>A0A815LRJ7_ADIRI</name>
<feature type="transmembrane region" description="Helical" evidence="4">
    <location>
        <begin position="185"/>
        <end position="208"/>
    </location>
</feature>
<proteinExistence type="predicted"/>
<keyword evidence="3 4" id="KW-0472">Membrane</keyword>
<feature type="transmembrane region" description="Helical" evidence="4">
    <location>
        <begin position="303"/>
        <end position="324"/>
    </location>
</feature>
<dbReference type="GO" id="GO:0022857">
    <property type="term" value="F:transmembrane transporter activity"/>
    <property type="evidence" value="ECO:0007669"/>
    <property type="project" value="InterPro"/>
</dbReference>
<dbReference type="InterPro" id="IPR036259">
    <property type="entry name" value="MFS_trans_sf"/>
</dbReference>
<evidence type="ECO:0000256" key="1">
    <source>
        <dbReference type="ARBA" id="ARBA00022692"/>
    </source>
</evidence>
<reference evidence="5" key="1">
    <citation type="submission" date="2021-02" db="EMBL/GenBank/DDBJ databases">
        <authorList>
            <person name="Nowell W R."/>
        </authorList>
    </citation>
    <scope>NUCLEOTIDE SEQUENCE</scope>
</reference>
<dbReference type="InterPro" id="IPR011701">
    <property type="entry name" value="MFS"/>
</dbReference>
<keyword evidence="2 4" id="KW-1133">Transmembrane helix</keyword>
<evidence type="ECO:0000256" key="4">
    <source>
        <dbReference type="SAM" id="Phobius"/>
    </source>
</evidence>
<feature type="transmembrane region" description="Helical" evidence="4">
    <location>
        <begin position="60"/>
        <end position="81"/>
    </location>
</feature>
<evidence type="ECO:0000256" key="2">
    <source>
        <dbReference type="ARBA" id="ARBA00022989"/>
    </source>
</evidence>
<feature type="transmembrane region" description="Helical" evidence="4">
    <location>
        <begin position="152"/>
        <end position="173"/>
    </location>
</feature>
<feature type="transmembrane region" description="Helical" evidence="4">
    <location>
        <begin position="418"/>
        <end position="440"/>
    </location>
</feature>
<feature type="transmembrane region" description="Helical" evidence="4">
    <location>
        <begin position="254"/>
        <end position="273"/>
    </location>
</feature>
<feature type="transmembrane region" description="Helical" evidence="4">
    <location>
        <begin position="357"/>
        <end position="376"/>
    </location>
</feature>
<dbReference type="AlphaFoldDB" id="A0A815LRJ7"/>
<keyword evidence="1 4" id="KW-0812">Transmembrane</keyword>
<dbReference type="EMBL" id="CAJNOJ010000344">
    <property type="protein sequence ID" value="CAF1409461.1"/>
    <property type="molecule type" value="Genomic_DNA"/>
</dbReference>
<evidence type="ECO:0000313" key="5">
    <source>
        <dbReference type="EMBL" id="CAF1409461.1"/>
    </source>
</evidence>
<accession>A0A815LRJ7</accession>
<feature type="transmembrane region" description="Helical" evidence="4">
    <location>
        <begin position="388"/>
        <end position="412"/>
    </location>
</feature>
<dbReference type="OrthoDB" id="546893at2759"/>
<feature type="transmembrane region" description="Helical" evidence="4">
    <location>
        <begin position="21"/>
        <end position="40"/>
    </location>
</feature>